<dbReference type="Proteomes" id="UP000033393">
    <property type="component" value="Unassembled WGS sequence"/>
</dbReference>
<sequence>MTKMTETELRPGMDRHQRQLLKKLVANEQSPALAEMAKELLAGRTTPAQILNSRAYDEALGAGAEALSSWYATTSDEEKQAQAEKGQAELARLAEDELAGVPDGPEPVKKPVKEPEPDEDMTEQTWSRDSW</sequence>
<evidence type="ECO:0000256" key="1">
    <source>
        <dbReference type="SAM" id="MobiDB-lite"/>
    </source>
</evidence>
<keyword evidence="3" id="KW-1185">Reference proteome</keyword>
<gene>
    <name evidence="2" type="ORF">UK23_25670</name>
</gene>
<dbReference type="EMBL" id="JYJG01000204">
    <property type="protein sequence ID" value="KJK45616.1"/>
    <property type="molecule type" value="Genomic_DNA"/>
</dbReference>
<name>A0A0F0GSQ2_LENAE</name>
<protein>
    <submittedName>
        <fullName evidence="2">Uncharacterized protein</fullName>
    </submittedName>
</protein>
<reference evidence="2 3" key="1">
    <citation type="submission" date="2015-02" db="EMBL/GenBank/DDBJ databases">
        <authorList>
            <person name="Ju K.-S."/>
            <person name="Doroghazi J.R."/>
            <person name="Metcalf W."/>
        </authorList>
    </citation>
    <scope>NUCLEOTIDE SEQUENCE [LARGE SCALE GENOMIC DNA]</scope>
    <source>
        <strain evidence="2 3">NRRL B-16140</strain>
    </source>
</reference>
<feature type="region of interest" description="Disordered" evidence="1">
    <location>
        <begin position="94"/>
        <end position="131"/>
    </location>
</feature>
<evidence type="ECO:0000313" key="3">
    <source>
        <dbReference type="Proteomes" id="UP000033393"/>
    </source>
</evidence>
<proteinExistence type="predicted"/>
<dbReference type="AlphaFoldDB" id="A0A0F0GSQ2"/>
<evidence type="ECO:0000313" key="2">
    <source>
        <dbReference type="EMBL" id="KJK45616.1"/>
    </source>
</evidence>
<dbReference type="PATRIC" id="fig|68170.10.peg.6395"/>
<organism evidence="2 3">
    <name type="scientific">Lentzea aerocolonigenes</name>
    <name type="common">Lechevalieria aerocolonigenes</name>
    <name type="synonym">Saccharothrix aerocolonigenes</name>
    <dbReference type="NCBI Taxonomy" id="68170"/>
    <lineage>
        <taxon>Bacteria</taxon>
        <taxon>Bacillati</taxon>
        <taxon>Actinomycetota</taxon>
        <taxon>Actinomycetes</taxon>
        <taxon>Pseudonocardiales</taxon>
        <taxon>Pseudonocardiaceae</taxon>
        <taxon>Lentzea</taxon>
    </lineage>
</organism>
<accession>A0A0F0GSQ2</accession>
<feature type="compositionally biased region" description="Basic and acidic residues" evidence="1">
    <location>
        <begin position="106"/>
        <end position="115"/>
    </location>
</feature>
<comment type="caution">
    <text evidence="2">The sequence shown here is derived from an EMBL/GenBank/DDBJ whole genome shotgun (WGS) entry which is preliminary data.</text>
</comment>